<keyword evidence="3" id="KW-1185">Reference proteome</keyword>
<accession>A0A0K8MFQ3</accession>
<dbReference type="OrthoDB" id="2300097at2"/>
<dbReference type="STRING" id="157463.GCA_001047075_00248"/>
<dbReference type="EMBL" id="DF967986">
    <property type="protein sequence ID" value="GAO99322.1"/>
    <property type="molecule type" value="Genomic_DNA"/>
</dbReference>
<reference evidence="2 3" key="1">
    <citation type="journal article" date="2015" name="BMC Genomics">
        <title>Comparative genomics of Fructobacillus spp. and Leuconostoc spp. reveals niche-specific evolution of Fructobacillus spp.</title>
        <authorList>
            <person name="Endo A."/>
            <person name="Tanizawa Y."/>
            <person name="Tanaka N."/>
            <person name="Maeno S."/>
            <person name="Kumar H."/>
            <person name="Shiwa Y."/>
            <person name="Okada S."/>
            <person name="Yoshikawa H."/>
            <person name="Dicks L."/>
            <person name="Nakagawa J."/>
            <person name="Arita M."/>
        </authorList>
    </citation>
    <scope>NUCLEOTIDE SEQUENCE [LARGE SCALE GENOMIC DNA]</scope>
    <source>
        <strain evidence="2 3">JCM 12225</strain>
    </source>
</reference>
<gene>
    <name evidence="2" type="ORF">FFIC_091500</name>
</gene>
<evidence type="ECO:0000313" key="3">
    <source>
        <dbReference type="Proteomes" id="UP000253891"/>
    </source>
</evidence>
<evidence type="ECO:0000313" key="2">
    <source>
        <dbReference type="EMBL" id="GAO99322.1"/>
    </source>
</evidence>
<evidence type="ECO:0008006" key="4">
    <source>
        <dbReference type="Google" id="ProtNLM"/>
    </source>
</evidence>
<protein>
    <recommendedName>
        <fullName evidence="4">DUF4811 domain-containing protein</fullName>
    </recommendedName>
</protein>
<dbReference type="RefSeq" id="WP_061992743.1">
    <property type="nucleotide sequence ID" value="NZ_DF967986.1"/>
</dbReference>
<keyword evidence="1" id="KW-0812">Transmembrane</keyword>
<keyword evidence="1" id="KW-1133">Transmembrane helix</keyword>
<evidence type="ECO:0000256" key="1">
    <source>
        <dbReference type="SAM" id="Phobius"/>
    </source>
</evidence>
<feature type="transmembrane region" description="Helical" evidence="1">
    <location>
        <begin position="25"/>
        <end position="46"/>
    </location>
</feature>
<proteinExistence type="predicted"/>
<sequence length="176" mass="19550">MILWIIVVLIVLAAASWLLIANRWLQVIIGAIFTIGAVIAVALLAANMDSHFGMEKQTVVTTKEVYSVAPAQVPVGMAAVKKIGTNNFVLVYKDKATDQQGTAHFVPNKNDVVEAVKQSANYTKVTSDKAQVKTTTTKWVYKSNFWRDMFKQDGEDNVIKVQHTLEVPTSWQIVEK</sequence>
<organism evidence="2 3">
    <name type="scientific">Fructobacillus ficulneus</name>
    <dbReference type="NCBI Taxonomy" id="157463"/>
    <lineage>
        <taxon>Bacteria</taxon>
        <taxon>Bacillati</taxon>
        <taxon>Bacillota</taxon>
        <taxon>Bacilli</taxon>
        <taxon>Lactobacillales</taxon>
        <taxon>Lactobacillaceae</taxon>
        <taxon>Fructobacillus</taxon>
    </lineage>
</organism>
<dbReference type="InterPro" id="IPR032083">
    <property type="entry name" value="DUF4811"/>
</dbReference>
<dbReference type="Proteomes" id="UP000253891">
    <property type="component" value="Unassembled WGS sequence"/>
</dbReference>
<keyword evidence="1" id="KW-0472">Membrane</keyword>
<dbReference type="Pfam" id="PF16069">
    <property type="entry name" value="DUF4811"/>
    <property type="match status" value="1"/>
</dbReference>
<name>A0A0K8MFQ3_9LACO</name>
<dbReference type="AlphaFoldDB" id="A0A0K8MFQ3"/>